<dbReference type="GO" id="GO:0005829">
    <property type="term" value="C:cytosol"/>
    <property type="evidence" value="ECO:0007669"/>
    <property type="project" value="TreeGrafter"/>
</dbReference>
<dbReference type="InterPro" id="IPR006206">
    <property type="entry name" value="Mevalonate/galactokinase"/>
</dbReference>
<dbReference type="PRINTS" id="PR00959">
    <property type="entry name" value="MEVGALKINASE"/>
</dbReference>
<organism evidence="7 8">
    <name type="scientific">Candidatus Blautia stercorigallinarum</name>
    <dbReference type="NCBI Taxonomy" id="2838501"/>
    <lineage>
        <taxon>Bacteria</taxon>
        <taxon>Bacillati</taxon>
        <taxon>Bacillota</taxon>
        <taxon>Clostridia</taxon>
        <taxon>Lachnospirales</taxon>
        <taxon>Lachnospiraceae</taxon>
        <taxon>Blautia</taxon>
    </lineage>
</organism>
<name>A0A9D1TEL6_9FIRM</name>
<evidence type="ECO:0000313" key="7">
    <source>
        <dbReference type="EMBL" id="HIV38010.1"/>
    </source>
</evidence>
<dbReference type="InterPro" id="IPR020568">
    <property type="entry name" value="Ribosomal_Su5_D2-typ_SF"/>
</dbReference>
<keyword evidence="4" id="KW-0067">ATP-binding</keyword>
<dbReference type="InterPro" id="IPR014721">
    <property type="entry name" value="Ribsml_uS5_D2-typ_fold_subgr"/>
</dbReference>
<protein>
    <submittedName>
        <fullName evidence="7">Galactokinase</fullName>
    </submittedName>
</protein>
<dbReference type="Pfam" id="PF00288">
    <property type="entry name" value="GHMP_kinases_N"/>
    <property type="match status" value="1"/>
</dbReference>
<evidence type="ECO:0000256" key="4">
    <source>
        <dbReference type="ARBA" id="ARBA00022840"/>
    </source>
</evidence>
<evidence type="ECO:0000256" key="1">
    <source>
        <dbReference type="ARBA" id="ARBA00006566"/>
    </source>
</evidence>
<evidence type="ECO:0000256" key="2">
    <source>
        <dbReference type="ARBA" id="ARBA00022741"/>
    </source>
</evidence>
<reference evidence="7" key="1">
    <citation type="journal article" date="2021" name="PeerJ">
        <title>Extensive microbial diversity within the chicken gut microbiome revealed by metagenomics and culture.</title>
        <authorList>
            <person name="Gilroy R."/>
            <person name="Ravi A."/>
            <person name="Getino M."/>
            <person name="Pursley I."/>
            <person name="Horton D.L."/>
            <person name="Alikhan N.F."/>
            <person name="Baker D."/>
            <person name="Gharbi K."/>
            <person name="Hall N."/>
            <person name="Watson M."/>
            <person name="Adriaenssens E.M."/>
            <person name="Foster-Nyarko E."/>
            <person name="Jarju S."/>
            <person name="Secka A."/>
            <person name="Antonio M."/>
            <person name="Oren A."/>
            <person name="Chaudhuri R.R."/>
            <person name="La Ragione R."/>
            <person name="Hildebrand F."/>
            <person name="Pallen M.J."/>
        </authorList>
    </citation>
    <scope>NUCLEOTIDE SEQUENCE</scope>
    <source>
        <strain evidence="7">CHK195-9823</strain>
    </source>
</reference>
<dbReference type="Proteomes" id="UP000886814">
    <property type="component" value="Unassembled WGS sequence"/>
</dbReference>
<dbReference type="Gene3D" id="3.30.70.890">
    <property type="entry name" value="GHMP kinase, C-terminal domain"/>
    <property type="match status" value="1"/>
</dbReference>
<feature type="domain" description="Galactokinase N-terminal" evidence="6">
    <location>
        <begin position="42"/>
        <end position="91"/>
    </location>
</feature>
<evidence type="ECO:0000313" key="8">
    <source>
        <dbReference type="Proteomes" id="UP000886814"/>
    </source>
</evidence>
<reference evidence="7" key="2">
    <citation type="submission" date="2021-04" db="EMBL/GenBank/DDBJ databases">
        <authorList>
            <person name="Gilroy R."/>
        </authorList>
    </citation>
    <scope>NUCLEOTIDE SEQUENCE</scope>
    <source>
        <strain evidence="7">CHK195-9823</strain>
    </source>
</reference>
<evidence type="ECO:0000259" key="5">
    <source>
        <dbReference type="Pfam" id="PF00288"/>
    </source>
</evidence>
<dbReference type="GO" id="GO:0005524">
    <property type="term" value="F:ATP binding"/>
    <property type="evidence" value="ECO:0007669"/>
    <property type="project" value="UniProtKB-KW"/>
</dbReference>
<proteinExistence type="inferred from homology"/>
<dbReference type="GO" id="GO:0006012">
    <property type="term" value="P:galactose metabolic process"/>
    <property type="evidence" value="ECO:0007669"/>
    <property type="project" value="InterPro"/>
</dbReference>
<dbReference type="InterPro" id="IPR000705">
    <property type="entry name" value="Galactokinase"/>
</dbReference>
<dbReference type="PRINTS" id="PR00473">
    <property type="entry name" value="GALCTOKINASE"/>
</dbReference>
<dbReference type="Pfam" id="PF10509">
    <property type="entry name" value="GalKase_gal_bdg"/>
    <property type="match status" value="1"/>
</dbReference>
<evidence type="ECO:0000256" key="3">
    <source>
        <dbReference type="ARBA" id="ARBA00022777"/>
    </source>
</evidence>
<keyword evidence="3" id="KW-0418">Kinase</keyword>
<gene>
    <name evidence="7" type="ORF">H9747_03290</name>
</gene>
<evidence type="ECO:0000259" key="6">
    <source>
        <dbReference type="Pfam" id="PF10509"/>
    </source>
</evidence>
<keyword evidence="3" id="KW-0808">Transferase</keyword>
<dbReference type="InterPro" id="IPR019539">
    <property type="entry name" value="GalKase_N"/>
</dbReference>
<dbReference type="SUPFAM" id="SSF55060">
    <property type="entry name" value="GHMP Kinase, C-terminal domain"/>
    <property type="match status" value="1"/>
</dbReference>
<dbReference type="PANTHER" id="PTHR10457:SF7">
    <property type="entry name" value="GALACTOKINASE-RELATED"/>
    <property type="match status" value="1"/>
</dbReference>
<keyword evidence="2" id="KW-0547">Nucleotide-binding</keyword>
<dbReference type="Gene3D" id="3.30.230.10">
    <property type="match status" value="1"/>
</dbReference>
<dbReference type="InterPro" id="IPR036554">
    <property type="entry name" value="GHMP_kinase_C_sf"/>
</dbReference>
<dbReference type="PANTHER" id="PTHR10457">
    <property type="entry name" value="MEVALONATE KINASE/GALACTOKINASE"/>
    <property type="match status" value="1"/>
</dbReference>
<comment type="similarity">
    <text evidence="1">Belongs to the GHMP kinase family. GalK subfamily.</text>
</comment>
<comment type="caution">
    <text evidence="7">The sequence shown here is derived from an EMBL/GenBank/DDBJ whole genome shotgun (WGS) entry which is preliminary data.</text>
</comment>
<dbReference type="SUPFAM" id="SSF54211">
    <property type="entry name" value="Ribosomal protein S5 domain 2-like"/>
    <property type="match status" value="1"/>
</dbReference>
<dbReference type="PIRSF" id="PIRSF000530">
    <property type="entry name" value="Galactokinase"/>
    <property type="match status" value="1"/>
</dbReference>
<dbReference type="AlphaFoldDB" id="A0A9D1TEL6"/>
<feature type="domain" description="GHMP kinase N-terminal" evidence="5">
    <location>
        <begin position="127"/>
        <end position="215"/>
    </location>
</feature>
<dbReference type="InterPro" id="IPR006204">
    <property type="entry name" value="GHMP_kinase_N_dom"/>
</dbReference>
<dbReference type="EMBL" id="DXIQ01000019">
    <property type="protein sequence ID" value="HIV38010.1"/>
    <property type="molecule type" value="Genomic_DNA"/>
</dbReference>
<accession>A0A9D1TEL6</accession>
<dbReference type="GO" id="GO:0004335">
    <property type="term" value="F:galactokinase activity"/>
    <property type="evidence" value="ECO:0007669"/>
    <property type="project" value="InterPro"/>
</dbReference>
<sequence>MKDSKVLKEELLQGKYESLFLDIYQDENEAKRQNTRYAQAVEKFEELFGEKQVEVYSAPGRSEVGGNHTDHQHGMVLATSINLDAIAIVSPTDSPVVQVVSEGYDMVEVDTGDLEEKYEEEGTTAALIRGAAAALTEKGYKIGGFQAYITSDVLIGAGLSSSAAFEVIIGTIISGLFNNMEIDPVEIAKAGQYAENVYFGKPCGLMDQMASAVGGLIHIDFKDPQVPAVKKVPSDFQAYQYSLCIVDTKASHANLTDDYAKIPEEMKKAAAFFKKKVLREVDEEEFFQEIPGLRSILGDRPVLRALHFFEEEKRVEKQVEALEKGDFPGFLELVKESGNSSFKYLQNIYINRDEQNQSMSIALGASESILQKHGVSRVHGGGFAGTIQVFVENSYVEEYRKKIDHIFGKGSCHVLKVRQQGGIKVIG</sequence>